<proteinExistence type="inferred from homology"/>
<evidence type="ECO:0000259" key="4">
    <source>
        <dbReference type="PROSITE" id="PS00662"/>
    </source>
</evidence>
<feature type="domain" description="Bacterial type II secretion system protein E" evidence="4">
    <location>
        <begin position="321"/>
        <end position="335"/>
    </location>
</feature>
<dbReference type="SMART" id="SM00382">
    <property type="entry name" value="AAA"/>
    <property type="match status" value="1"/>
</dbReference>
<dbReference type="PANTHER" id="PTHR30258:SF1">
    <property type="entry name" value="PROTEIN TRANSPORT PROTEIN HOFB HOMOLOG"/>
    <property type="match status" value="1"/>
</dbReference>
<dbReference type="AlphaFoldDB" id="A0A1F4TPV0"/>
<evidence type="ECO:0000256" key="2">
    <source>
        <dbReference type="ARBA" id="ARBA00022741"/>
    </source>
</evidence>
<dbReference type="SUPFAM" id="SSF160246">
    <property type="entry name" value="EspE N-terminal domain-like"/>
    <property type="match status" value="1"/>
</dbReference>
<protein>
    <recommendedName>
        <fullName evidence="4">Bacterial type II secretion system protein E domain-containing protein</fullName>
    </recommendedName>
</protein>
<dbReference type="EMBL" id="MEUI01000014">
    <property type="protein sequence ID" value="OGC34657.1"/>
    <property type="molecule type" value="Genomic_DNA"/>
</dbReference>
<evidence type="ECO:0000313" key="6">
    <source>
        <dbReference type="Proteomes" id="UP000177309"/>
    </source>
</evidence>
<dbReference type="Gene3D" id="3.40.50.300">
    <property type="entry name" value="P-loop containing nucleotide triphosphate hydrolases"/>
    <property type="match status" value="1"/>
</dbReference>
<evidence type="ECO:0000313" key="5">
    <source>
        <dbReference type="EMBL" id="OGC34657.1"/>
    </source>
</evidence>
<dbReference type="GO" id="GO:0016887">
    <property type="term" value="F:ATP hydrolysis activity"/>
    <property type="evidence" value="ECO:0007669"/>
    <property type="project" value="TreeGrafter"/>
</dbReference>
<reference evidence="5 6" key="1">
    <citation type="journal article" date="2016" name="Nat. Commun.">
        <title>Thousands of microbial genomes shed light on interconnected biogeochemical processes in an aquifer system.</title>
        <authorList>
            <person name="Anantharaman K."/>
            <person name="Brown C.T."/>
            <person name="Hug L.A."/>
            <person name="Sharon I."/>
            <person name="Castelle C.J."/>
            <person name="Probst A.J."/>
            <person name="Thomas B.C."/>
            <person name="Singh A."/>
            <person name="Wilkins M.J."/>
            <person name="Karaoz U."/>
            <person name="Brodie E.L."/>
            <person name="Williams K.H."/>
            <person name="Hubbard S.S."/>
            <person name="Banfield J.F."/>
        </authorList>
    </citation>
    <scope>NUCLEOTIDE SEQUENCE [LARGE SCALE GENOMIC DNA]</scope>
</reference>
<dbReference type="InterPro" id="IPR003593">
    <property type="entry name" value="AAA+_ATPase"/>
</dbReference>
<keyword evidence="3" id="KW-0067">ATP-binding</keyword>
<dbReference type="Pfam" id="PF00437">
    <property type="entry name" value="T2SSE"/>
    <property type="match status" value="1"/>
</dbReference>
<dbReference type="CDD" id="cd01129">
    <property type="entry name" value="PulE-GspE-like"/>
    <property type="match status" value="1"/>
</dbReference>
<organism evidence="5 6">
    <name type="scientific">candidate division WOR-1 bacterium RIFOXYC2_FULL_41_25</name>
    <dbReference type="NCBI Taxonomy" id="1802586"/>
    <lineage>
        <taxon>Bacteria</taxon>
        <taxon>Bacillati</taxon>
        <taxon>Saganbacteria</taxon>
    </lineage>
</organism>
<dbReference type="PANTHER" id="PTHR30258">
    <property type="entry name" value="TYPE II SECRETION SYSTEM PROTEIN GSPE-RELATED"/>
    <property type="match status" value="1"/>
</dbReference>
<dbReference type="InterPro" id="IPR037257">
    <property type="entry name" value="T2SS_E_N_sf"/>
</dbReference>
<dbReference type="Gene3D" id="3.30.450.90">
    <property type="match status" value="1"/>
</dbReference>
<dbReference type="SUPFAM" id="SSF52540">
    <property type="entry name" value="P-loop containing nucleoside triphosphate hydrolases"/>
    <property type="match status" value="1"/>
</dbReference>
<dbReference type="PROSITE" id="PS00662">
    <property type="entry name" value="T2SP_E"/>
    <property type="match status" value="1"/>
</dbReference>
<dbReference type="InterPro" id="IPR007831">
    <property type="entry name" value="T2SS_GspE_N"/>
</dbReference>
<comment type="caution">
    <text evidence="5">The sequence shown here is derived from an EMBL/GenBank/DDBJ whole genome shotgun (WGS) entry which is preliminary data.</text>
</comment>
<dbReference type="InterPro" id="IPR027417">
    <property type="entry name" value="P-loop_NTPase"/>
</dbReference>
<name>A0A1F4TPV0_UNCSA</name>
<dbReference type="InterPro" id="IPR001482">
    <property type="entry name" value="T2SS/T4SS_dom"/>
</dbReference>
<gene>
    <name evidence="5" type="ORF">A2462_04940</name>
</gene>
<comment type="similarity">
    <text evidence="1">Belongs to the GSP E family.</text>
</comment>
<dbReference type="GO" id="GO:0005524">
    <property type="term" value="F:ATP binding"/>
    <property type="evidence" value="ECO:0007669"/>
    <property type="project" value="UniProtKB-KW"/>
</dbReference>
<sequence length="500" mass="55290">MIDFKGRADVPDVELSDYTIDPRVLKLIPASVAEKYKLIPLFTVGKKLTVAMAEPRNIVALDEVRSLTKLDISIVKSKEKEIELAIAEYYGIAGVVEDLIKDYERTKNQSKVGQSTSADAPVVKLVDLIIAQALNERSSDIHIEPEEKDVRIRYRVDGILHEVVTLPPFMLSPIVSRIKVLSSMDISESRVPQDGRFRLEKEKTVDFRVSTFPSVYGEKVVLRILDKSAILLTLKDIGFSDENLAKFRKVVHKPHGVVLVTGPTGSGKTTTLYAVLSEVNNKQQNIITVEDPIEYELAGITQAQVNIKAGLTFASALRSILRQDPDIILIGEIRDMETAEIAVQAAMTGHLVLSTLHTNDAVSALTRLIDVGVEPFLISSSVEAVLAQRLVRVICTKCKEEVGVPENIKERFPDLKVMYRGVGCKSCKNTGYKGRCGIFELLITDETVRKMVGSKAGVDEIKKYAVSQGMKTLFLDGLEKVKAGITSLDEVLRVTELEQI</sequence>
<keyword evidence="2" id="KW-0547">Nucleotide-binding</keyword>
<dbReference type="GO" id="GO:0005886">
    <property type="term" value="C:plasma membrane"/>
    <property type="evidence" value="ECO:0007669"/>
    <property type="project" value="TreeGrafter"/>
</dbReference>
<dbReference type="Gene3D" id="3.30.300.160">
    <property type="entry name" value="Type II secretion system, protein E, N-terminal domain"/>
    <property type="match status" value="1"/>
</dbReference>
<evidence type="ECO:0000256" key="3">
    <source>
        <dbReference type="ARBA" id="ARBA00022840"/>
    </source>
</evidence>
<dbReference type="FunFam" id="3.30.450.90:FF:000001">
    <property type="entry name" value="Type II secretion system ATPase GspE"/>
    <property type="match status" value="1"/>
</dbReference>
<dbReference type="FunFam" id="3.40.50.300:FF:000398">
    <property type="entry name" value="Type IV pilus assembly ATPase PilB"/>
    <property type="match status" value="1"/>
</dbReference>
<dbReference type="FunFam" id="3.30.300.160:FF:000002">
    <property type="entry name" value="Type II secretion system protein E"/>
    <property type="match status" value="1"/>
</dbReference>
<accession>A0A1F4TPV0</accession>
<dbReference type="Proteomes" id="UP000177309">
    <property type="component" value="Unassembled WGS sequence"/>
</dbReference>
<dbReference type="Pfam" id="PF05157">
    <property type="entry name" value="MshEN"/>
    <property type="match status" value="1"/>
</dbReference>
<evidence type="ECO:0000256" key="1">
    <source>
        <dbReference type="ARBA" id="ARBA00006611"/>
    </source>
</evidence>